<dbReference type="PANTHER" id="PTHR33540:SF2">
    <property type="entry name" value="TRNA THREONYLCARBAMOYLADENOSINE BIOSYNTHESIS PROTEIN TSAE"/>
    <property type="match status" value="1"/>
</dbReference>
<organism evidence="11">
    <name type="scientific">Candidatus Kentrum sp. TUN</name>
    <dbReference type="NCBI Taxonomy" id="2126343"/>
    <lineage>
        <taxon>Bacteria</taxon>
        <taxon>Pseudomonadati</taxon>
        <taxon>Pseudomonadota</taxon>
        <taxon>Gammaproteobacteria</taxon>
        <taxon>Candidatus Kentrum</taxon>
    </lineage>
</organism>
<dbReference type="GO" id="GO:0005524">
    <property type="term" value="F:ATP binding"/>
    <property type="evidence" value="ECO:0007669"/>
    <property type="project" value="UniProtKB-KW"/>
</dbReference>
<dbReference type="EMBL" id="CAADFY010000080">
    <property type="protein sequence ID" value="VFK56076.1"/>
    <property type="molecule type" value="Genomic_DNA"/>
</dbReference>
<comment type="subcellular location">
    <subcellularLocation>
        <location evidence="1">Cytoplasm</location>
    </subcellularLocation>
</comment>
<proteinExistence type="inferred from homology"/>
<evidence type="ECO:0000313" key="12">
    <source>
        <dbReference type="EMBL" id="VFK62268.1"/>
    </source>
</evidence>
<keyword evidence="6" id="KW-0479">Metal-binding</keyword>
<dbReference type="InterPro" id="IPR027417">
    <property type="entry name" value="P-loop_NTPase"/>
</dbReference>
<keyword evidence="5" id="KW-0819">tRNA processing</keyword>
<keyword evidence="7" id="KW-0547">Nucleotide-binding</keyword>
<dbReference type="AlphaFoldDB" id="A0A450ZQN4"/>
<dbReference type="GO" id="GO:0046872">
    <property type="term" value="F:metal ion binding"/>
    <property type="evidence" value="ECO:0007669"/>
    <property type="project" value="UniProtKB-KW"/>
</dbReference>
<gene>
    <name evidence="12" type="ORF">BECKTUN1418E_GA0071001_10774</name>
    <name evidence="11" type="ORF">BECKTUN1418F_GA0071002_10804</name>
</gene>
<evidence type="ECO:0000256" key="6">
    <source>
        <dbReference type="ARBA" id="ARBA00022723"/>
    </source>
</evidence>
<dbReference type="GO" id="GO:0005737">
    <property type="term" value="C:cytoplasm"/>
    <property type="evidence" value="ECO:0007669"/>
    <property type="project" value="UniProtKB-SubCell"/>
</dbReference>
<dbReference type="InterPro" id="IPR003442">
    <property type="entry name" value="T6A_TsaE"/>
</dbReference>
<sequence>MSEFYFICENEADTSSVAPAIAPLLRQGDVLLLKGGLATGKTYFVKALVKALGSEDLVTSPTFALAQFYDTAVGMFLHVDAYRLSGIAEYRDLGLEEYVETSIVAVEWGDKVEEAFPDYLSISIDFARSDGVTRRLTISSSNSRWSVPLEQLKCDMCGQLQP</sequence>
<protein>
    <recommendedName>
        <fullName evidence="3">tRNA threonylcarbamoyladenosine biosynthesis protein TsaE</fullName>
    </recommendedName>
    <alternativeName>
        <fullName evidence="10">t(6)A37 threonylcarbamoyladenosine biosynthesis protein TsaE</fullName>
    </alternativeName>
</protein>
<keyword evidence="9" id="KW-0460">Magnesium</keyword>
<evidence type="ECO:0000256" key="3">
    <source>
        <dbReference type="ARBA" id="ARBA00019010"/>
    </source>
</evidence>
<comment type="similarity">
    <text evidence="2">Belongs to the TsaE family.</text>
</comment>
<evidence type="ECO:0000256" key="1">
    <source>
        <dbReference type="ARBA" id="ARBA00004496"/>
    </source>
</evidence>
<dbReference type="NCBIfam" id="TIGR00150">
    <property type="entry name" value="T6A_YjeE"/>
    <property type="match status" value="1"/>
</dbReference>
<dbReference type="GO" id="GO:0002949">
    <property type="term" value="P:tRNA threonylcarbamoyladenosine modification"/>
    <property type="evidence" value="ECO:0007669"/>
    <property type="project" value="InterPro"/>
</dbReference>
<name>A0A450ZQN4_9GAMM</name>
<evidence type="ECO:0000313" key="11">
    <source>
        <dbReference type="EMBL" id="VFK56076.1"/>
    </source>
</evidence>
<reference evidence="11" key="1">
    <citation type="submission" date="2019-02" db="EMBL/GenBank/DDBJ databases">
        <authorList>
            <person name="Gruber-Vodicka R. H."/>
            <person name="Seah K. B. B."/>
        </authorList>
    </citation>
    <scope>NUCLEOTIDE SEQUENCE</scope>
    <source>
        <strain evidence="12">BECK_BY2</strain>
        <strain evidence="11">BECK_BY3</strain>
    </source>
</reference>
<dbReference type="SUPFAM" id="SSF52540">
    <property type="entry name" value="P-loop containing nucleoside triphosphate hydrolases"/>
    <property type="match status" value="1"/>
</dbReference>
<evidence type="ECO:0000256" key="10">
    <source>
        <dbReference type="ARBA" id="ARBA00032441"/>
    </source>
</evidence>
<keyword evidence="8" id="KW-0067">ATP-binding</keyword>
<evidence type="ECO:0000256" key="2">
    <source>
        <dbReference type="ARBA" id="ARBA00007599"/>
    </source>
</evidence>
<evidence type="ECO:0000256" key="8">
    <source>
        <dbReference type="ARBA" id="ARBA00022840"/>
    </source>
</evidence>
<dbReference type="Pfam" id="PF02367">
    <property type="entry name" value="TsaE"/>
    <property type="match status" value="1"/>
</dbReference>
<dbReference type="PANTHER" id="PTHR33540">
    <property type="entry name" value="TRNA THREONYLCARBAMOYLADENOSINE BIOSYNTHESIS PROTEIN TSAE"/>
    <property type="match status" value="1"/>
</dbReference>
<evidence type="ECO:0000256" key="4">
    <source>
        <dbReference type="ARBA" id="ARBA00022490"/>
    </source>
</evidence>
<dbReference type="EMBL" id="CAADFV010000077">
    <property type="protein sequence ID" value="VFK62268.1"/>
    <property type="molecule type" value="Genomic_DNA"/>
</dbReference>
<evidence type="ECO:0000256" key="9">
    <source>
        <dbReference type="ARBA" id="ARBA00022842"/>
    </source>
</evidence>
<accession>A0A450ZQN4</accession>
<evidence type="ECO:0000256" key="5">
    <source>
        <dbReference type="ARBA" id="ARBA00022694"/>
    </source>
</evidence>
<dbReference type="Gene3D" id="3.40.50.300">
    <property type="entry name" value="P-loop containing nucleotide triphosphate hydrolases"/>
    <property type="match status" value="1"/>
</dbReference>
<evidence type="ECO:0000256" key="7">
    <source>
        <dbReference type="ARBA" id="ARBA00022741"/>
    </source>
</evidence>
<keyword evidence="4" id="KW-0963">Cytoplasm</keyword>